<evidence type="ECO:0000256" key="5">
    <source>
        <dbReference type="ARBA" id="ARBA00022614"/>
    </source>
</evidence>
<dbReference type="FunFam" id="3.80.10.10:FF:000719">
    <property type="entry name" value="MDIS1-interacting receptor like kinase 2 isoform A"/>
    <property type="match status" value="1"/>
</dbReference>
<dbReference type="Gene3D" id="3.30.200.20">
    <property type="entry name" value="Phosphorylase Kinase, domain 1"/>
    <property type="match status" value="1"/>
</dbReference>
<dbReference type="InterPro" id="IPR001611">
    <property type="entry name" value="Leu-rich_rpt"/>
</dbReference>
<evidence type="ECO:0000313" key="24">
    <source>
        <dbReference type="Proteomes" id="UP000326396"/>
    </source>
</evidence>
<dbReference type="GO" id="GO:0004674">
    <property type="term" value="F:protein serine/threonine kinase activity"/>
    <property type="evidence" value="ECO:0007669"/>
    <property type="project" value="UniProtKB-KW"/>
</dbReference>
<evidence type="ECO:0000256" key="9">
    <source>
        <dbReference type="ARBA" id="ARBA00022737"/>
    </source>
</evidence>
<keyword evidence="16" id="KW-0325">Glycoprotein</keyword>
<keyword evidence="5" id="KW-0433">Leucine-rich repeat</keyword>
<evidence type="ECO:0000256" key="14">
    <source>
        <dbReference type="ARBA" id="ARBA00023136"/>
    </source>
</evidence>
<dbReference type="OrthoDB" id="676979at2759"/>
<evidence type="ECO:0000256" key="16">
    <source>
        <dbReference type="ARBA" id="ARBA00023180"/>
    </source>
</evidence>
<dbReference type="FunFam" id="3.80.10.10:FF:000177">
    <property type="entry name" value="Leucine-rich repeat receptor-like serine/threonine-protein kinase At1g17230"/>
    <property type="match status" value="1"/>
</dbReference>
<dbReference type="GO" id="GO:0005524">
    <property type="term" value="F:ATP binding"/>
    <property type="evidence" value="ECO:0007669"/>
    <property type="project" value="UniProtKB-KW"/>
</dbReference>
<feature type="region of interest" description="Disordered" evidence="19">
    <location>
        <begin position="1042"/>
        <end position="1075"/>
    </location>
</feature>
<feature type="chain" id="PRO_5024396249" description="non-specific serine/threonine protein kinase" evidence="21">
    <location>
        <begin position="20"/>
        <end position="1087"/>
    </location>
</feature>
<evidence type="ECO:0000256" key="19">
    <source>
        <dbReference type="SAM" id="MobiDB-lite"/>
    </source>
</evidence>
<evidence type="ECO:0000256" key="4">
    <source>
        <dbReference type="ARBA" id="ARBA00022553"/>
    </source>
</evidence>
<keyword evidence="15" id="KW-0675">Receptor</keyword>
<dbReference type="InterPro" id="IPR032675">
    <property type="entry name" value="LRR_dom_sf"/>
</dbReference>
<comment type="subcellular location">
    <subcellularLocation>
        <location evidence="1">Membrane</location>
        <topology evidence="1">Single-pass type I membrane protein</topology>
    </subcellularLocation>
</comment>
<feature type="transmembrane region" description="Helical" evidence="20">
    <location>
        <begin position="690"/>
        <end position="713"/>
    </location>
</feature>
<evidence type="ECO:0000256" key="18">
    <source>
        <dbReference type="ARBA" id="ARBA00048679"/>
    </source>
</evidence>
<evidence type="ECO:0000256" key="8">
    <source>
        <dbReference type="ARBA" id="ARBA00022729"/>
    </source>
</evidence>
<feature type="compositionally biased region" description="Pro residues" evidence="19">
    <location>
        <begin position="1065"/>
        <end position="1075"/>
    </location>
</feature>
<protein>
    <recommendedName>
        <fullName evidence="2">non-specific serine/threonine protein kinase</fullName>
        <ecNumber evidence="2">2.7.11.1</ecNumber>
    </recommendedName>
</protein>
<evidence type="ECO:0000259" key="22">
    <source>
        <dbReference type="PROSITE" id="PS50011"/>
    </source>
</evidence>
<name>A0A5N6MYS7_9ASTR</name>
<evidence type="ECO:0000256" key="6">
    <source>
        <dbReference type="ARBA" id="ARBA00022679"/>
    </source>
</evidence>
<keyword evidence="9" id="KW-0677">Repeat</keyword>
<dbReference type="PROSITE" id="PS00109">
    <property type="entry name" value="PROTEIN_KINASE_TYR"/>
    <property type="match status" value="1"/>
</dbReference>
<dbReference type="SUPFAM" id="SSF56112">
    <property type="entry name" value="Protein kinase-like (PK-like)"/>
    <property type="match status" value="1"/>
</dbReference>
<accession>A0A5N6MYS7</accession>
<evidence type="ECO:0000256" key="15">
    <source>
        <dbReference type="ARBA" id="ARBA00023170"/>
    </source>
</evidence>
<sequence length="1087" mass="119771">MATSLSIILLVTTITSVLCTKNVAGFTEEVNALLKWKATLHSQNTNTLLPSWTYDHNLTSSAQQTVSPCKWYGVICNENGSIYRLNLSSCGLNGTLDNMSFSSFPNLAYLELYLNNLYGIIPSEIGQLSNLVYLDLSSNQLTGIIPPAISELRNLVALHLFQNQLSGSIPDGVCQMRFLSGLALNENNLTGSIPTCLGRLFDLSYIYLNRNNISGSIPHELGNLYNLKELQMNKNHLTGSIPETLVNLQNLTFLILYENQLNGSIPREIGKMNSLEWVELQLNQLSGPIPPSFGELKSLILLRLHSNKLSGPIPQELGNLTSLYNLQLGINQLNGSIPRSFGNLQALEELSLNDNQLSGPIPHEFGNMKWVAFEISNNSFSGSLPDEICNARRLQYLFVENNKLTGRIPKSLFNCSSLIRARFEGNQLTGDVSVSFGAYPYLNYINLNDNMVYGELSDNWSKCTNLTTIQMGGNQIQGNLPASLGNLIQLGVLNLSSNHLVGPIPKEFGTMARMGNLVLSNNRLSGVVPQDLGSLAELLVLDLSMNRLNGSIPSSLGQCSKLYSLNLSNNQVNGGIPIQLGRLVQLSDLDLSHNSLIKEIPSGLSSMSSLETLNLSHNELSGSIPDSFESMNGLLNIDLSYNHLQGPLPKSKAFMNLPIEALQGNDLCGNKTGLKQCASEIHSPNRKHKLALVISLPLLGALLLGGLMGIFIFHSCISKSRRSKILQSTQLMNEHKHGKSFFSVSTFDGKQTYDEILAQTEGFNEAYCIGMGGCGSVYKVKLSSGDIVAVKRLHSSSEVINHNDFLNEIKVLTSIRHRNIIKLLGYCSHSDNSFLVYEYLQGGSLADMLRDKTAENLDWMKRVNIIKGVAHALSYMHHDCSPAIIHRDISSKNILLDSEYEACVSDFGTSKILNPNTSNWSTIAGTLGYLAPELAYTMKVTEKCDVYSFGVLVLEIIKGEHPGDILTSTDEVDLVDLLDHRLLVPIQEIKEALTSILLLAIICVNSSPEKRPTMHDVSEKIAWIVSKNLTRKTNLLNEEPNVVPSRQKIKRIPPRDYGRNTAPPTTLPPRVPPPPTEYFYELPPSHI</sequence>
<keyword evidence="13 20" id="KW-1133">Transmembrane helix</keyword>
<dbReference type="InterPro" id="IPR000719">
    <property type="entry name" value="Prot_kinase_dom"/>
</dbReference>
<dbReference type="GO" id="GO:0016020">
    <property type="term" value="C:membrane"/>
    <property type="evidence" value="ECO:0007669"/>
    <property type="project" value="UniProtKB-SubCell"/>
</dbReference>
<dbReference type="FunFam" id="3.30.200.20:FF:000309">
    <property type="entry name" value="Leucine-rich repeat receptor protein kinase MSP1"/>
    <property type="match status" value="1"/>
</dbReference>
<dbReference type="SUPFAM" id="SSF52047">
    <property type="entry name" value="RNI-like"/>
    <property type="match status" value="1"/>
</dbReference>
<keyword evidence="10" id="KW-0547">Nucleotide-binding</keyword>
<dbReference type="CDD" id="cd14066">
    <property type="entry name" value="STKc_IRAK"/>
    <property type="match status" value="1"/>
</dbReference>
<dbReference type="EMBL" id="SZYD01000014">
    <property type="protein sequence ID" value="KAD4179538.1"/>
    <property type="molecule type" value="Genomic_DNA"/>
</dbReference>
<evidence type="ECO:0000256" key="2">
    <source>
        <dbReference type="ARBA" id="ARBA00012513"/>
    </source>
</evidence>
<dbReference type="Pfam" id="PF08263">
    <property type="entry name" value="LRRNT_2"/>
    <property type="match status" value="1"/>
</dbReference>
<keyword evidence="12" id="KW-0067">ATP-binding</keyword>
<evidence type="ECO:0000256" key="7">
    <source>
        <dbReference type="ARBA" id="ARBA00022692"/>
    </source>
</evidence>
<proteinExistence type="predicted"/>
<keyword evidence="11" id="KW-0418">Kinase</keyword>
<dbReference type="PANTHER" id="PTHR48053">
    <property type="entry name" value="LEUCINE RICH REPEAT FAMILY PROTEIN, EXPRESSED"/>
    <property type="match status" value="1"/>
</dbReference>
<dbReference type="Proteomes" id="UP000326396">
    <property type="component" value="Linkage Group LG4"/>
</dbReference>
<dbReference type="FunFam" id="3.80.10.10:FF:000400">
    <property type="entry name" value="Nuclear pore complex protein NUP107"/>
    <property type="match status" value="1"/>
</dbReference>
<comment type="caution">
    <text evidence="23">The sequence shown here is derived from an EMBL/GenBank/DDBJ whole genome shotgun (WGS) entry which is preliminary data.</text>
</comment>
<dbReference type="AlphaFoldDB" id="A0A5N6MYS7"/>
<evidence type="ECO:0000313" key="23">
    <source>
        <dbReference type="EMBL" id="KAD4179538.1"/>
    </source>
</evidence>
<dbReference type="FunFam" id="3.80.10.10:FF:000383">
    <property type="entry name" value="Leucine-rich repeat receptor protein kinase EMS1"/>
    <property type="match status" value="1"/>
</dbReference>
<dbReference type="PROSITE" id="PS50011">
    <property type="entry name" value="PROTEIN_KINASE_DOM"/>
    <property type="match status" value="1"/>
</dbReference>
<evidence type="ECO:0000256" key="3">
    <source>
        <dbReference type="ARBA" id="ARBA00022527"/>
    </source>
</evidence>
<dbReference type="PRINTS" id="PR00019">
    <property type="entry name" value="LEURICHRPT"/>
</dbReference>
<dbReference type="Gene3D" id="1.10.510.10">
    <property type="entry name" value="Transferase(Phosphotransferase) domain 1"/>
    <property type="match status" value="1"/>
</dbReference>
<organism evidence="23 24">
    <name type="scientific">Mikania micrantha</name>
    <name type="common">bitter vine</name>
    <dbReference type="NCBI Taxonomy" id="192012"/>
    <lineage>
        <taxon>Eukaryota</taxon>
        <taxon>Viridiplantae</taxon>
        <taxon>Streptophyta</taxon>
        <taxon>Embryophyta</taxon>
        <taxon>Tracheophyta</taxon>
        <taxon>Spermatophyta</taxon>
        <taxon>Magnoliopsida</taxon>
        <taxon>eudicotyledons</taxon>
        <taxon>Gunneridae</taxon>
        <taxon>Pentapetalae</taxon>
        <taxon>asterids</taxon>
        <taxon>campanulids</taxon>
        <taxon>Asterales</taxon>
        <taxon>Asteraceae</taxon>
        <taxon>Asteroideae</taxon>
        <taxon>Heliantheae alliance</taxon>
        <taxon>Eupatorieae</taxon>
        <taxon>Mikania</taxon>
    </lineage>
</organism>
<evidence type="ECO:0000256" key="1">
    <source>
        <dbReference type="ARBA" id="ARBA00004479"/>
    </source>
</evidence>
<keyword evidence="14 20" id="KW-0472">Membrane</keyword>
<dbReference type="SMART" id="SM00369">
    <property type="entry name" value="LRR_TYP"/>
    <property type="match status" value="11"/>
</dbReference>
<dbReference type="InterPro" id="IPR051716">
    <property type="entry name" value="Plant_RL_S/T_kinase"/>
</dbReference>
<dbReference type="InterPro" id="IPR003591">
    <property type="entry name" value="Leu-rich_rpt_typical-subtyp"/>
</dbReference>
<dbReference type="Pfam" id="PF00069">
    <property type="entry name" value="Pkinase"/>
    <property type="match status" value="1"/>
</dbReference>
<evidence type="ECO:0000256" key="11">
    <source>
        <dbReference type="ARBA" id="ARBA00022777"/>
    </source>
</evidence>
<keyword evidence="6" id="KW-0808">Transferase</keyword>
<reference evidence="23 24" key="1">
    <citation type="submission" date="2019-05" db="EMBL/GenBank/DDBJ databases">
        <title>Mikania micrantha, genome provides insights into the molecular mechanism of rapid growth.</title>
        <authorList>
            <person name="Liu B."/>
        </authorList>
    </citation>
    <scope>NUCLEOTIDE SEQUENCE [LARGE SCALE GENOMIC DNA]</scope>
    <source>
        <strain evidence="23">NLD-2019</strain>
        <tissue evidence="23">Leaf</tissue>
    </source>
</reference>
<keyword evidence="24" id="KW-1185">Reference proteome</keyword>
<dbReference type="InterPro" id="IPR013210">
    <property type="entry name" value="LRR_N_plant-typ"/>
</dbReference>
<gene>
    <name evidence="23" type="ORF">E3N88_28129</name>
</gene>
<dbReference type="FunFam" id="1.10.510.10:FF:000479">
    <property type="entry name" value="Leucine-rich repeat receptor-like protein kinase"/>
    <property type="match status" value="1"/>
</dbReference>
<dbReference type="Pfam" id="PF00560">
    <property type="entry name" value="LRR_1"/>
    <property type="match status" value="8"/>
</dbReference>
<keyword evidence="4" id="KW-0597">Phosphoprotein</keyword>
<evidence type="ECO:0000256" key="10">
    <source>
        <dbReference type="ARBA" id="ARBA00022741"/>
    </source>
</evidence>
<comment type="catalytic activity">
    <reaction evidence="18">
        <text>L-seryl-[protein] + ATP = O-phospho-L-seryl-[protein] + ADP + H(+)</text>
        <dbReference type="Rhea" id="RHEA:17989"/>
        <dbReference type="Rhea" id="RHEA-COMP:9863"/>
        <dbReference type="Rhea" id="RHEA-COMP:11604"/>
        <dbReference type="ChEBI" id="CHEBI:15378"/>
        <dbReference type="ChEBI" id="CHEBI:29999"/>
        <dbReference type="ChEBI" id="CHEBI:30616"/>
        <dbReference type="ChEBI" id="CHEBI:83421"/>
        <dbReference type="ChEBI" id="CHEBI:456216"/>
        <dbReference type="EC" id="2.7.11.1"/>
    </reaction>
</comment>
<evidence type="ECO:0000256" key="21">
    <source>
        <dbReference type="SAM" id="SignalP"/>
    </source>
</evidence>
<dbReference type="GO" id="GO:0051707">
    <property type="term" value="P:response to other organism"/>
    <property type="evidence" value="ECO:0007669"/>
    <property type="project" value="UniProtKB-ARBA"/>
</dbReference>
<dbReference type="Pfam" id="PF13855">
    <property type="entry name" value="LRR_8"/>
    <property type="match status" value="3"/>
</dbReference>
<dbReference type="EC" id="2.7.11.1" evidence="2"/>
<keyword evidence="8 21" id="KW-0732">Signal</keyword>
<dbReference type="GO" id="GO:0006952">
    <property type="term" value="P:defense response"/>
    <property type="evidence" value="ECO:0007669"/>
    <property type="project" value="UniProtKB-ARBA"/>
</dbReference>
<keyword evidence="7 20" id="KW-0812">Transmembrane</keyword>
<dbReference type="Gene3D" id="3.80.10.10">
    <property type="entry name" value="Ribonuclease Inhibitor"/>
    <property type="match status" value="4"/>
</dbReference>
<dbReference type="SUPFAM" id="SSF52058">
    <property type="entry name" value="L domain-like"/>
    <property type="match status" value="2"/>
</dbReference>
<evidence type="ECO:0000256" key="20">
    <source>
        <dbReference type="SAM" id="Phobius"/>
    </source>
</evidence>
<comment type="catalytic activity">
    <reaction evidence="17">
        <text>L-threonyl-[protein] + ATP = O-phospho-L-threonyl-[protein] + ADP + H(+)</text>
        <dbReference type="Rhea" id="RHEA:46608"/>
        <dbReference type="Rhea" id="RHEA-COMP:11060"/>
        <dbReference type="Rhea" id="RHEA-COMP:11605"/>
        <dbReference type="ChEBI" id="CHEBI:15378"/>
        <dbReference type="ChEBI" id="CHEBI:30013"/>
        <dbReference type="ChEBI" id="CHEBI:30616"/>
        <dbReference type="ChEBI" id="CHEBI:61977"/>
        <dbReference type="ChEBI" id="CHEBI:456216"/>
        <dbReference type="EC" id="2.7.11.1"/>
    </reaction>
</comment>
<keyword evidence="3" id="KW-0723">Serine/threonine-protein kinase</keyword>
<feature type="signal peptide" evidence="21">
    <location>
        <begin position="1"/>
        <end position="19"/>
    </location>
</feature>
<dbReference type="PANTHER" id="PTHR48053:SF163">
    <property type="entry name" value="MDIS1-INTERACTING RECEPTOR LIKE KINASE 2-LIKE"/>
    <property type="match status" value="1"/>
</dbReference>
<feature type="domain" description="Protein kinase" evidence="22">
    <location>
        <begin position="763"/>
        <end position="1024"/>
    </location>
</feature>
<dbReference type="InterPro" id="IPR011009">
    <property type="entry name" value="Kinase-like_dom_sf"/>
</dbReference>
<evidence type="ECO:0000256" key="13">
    <source>
        <dbReference type="ARBA" id="ARBA00022989"/>
    </source>
</evidence>
<dbReference type="InterPro" id="IPR008266">
    <property type="entry name" value="Tyr_kinase_AS"/>
</dbReference>
<evidence type="ECO:0000256" key="17">
    <source>
        <dbReference type="ARBA" id="ARBA00047899"/>
    </source>
</evidence>
<dbReference type="PROSITE" id="PS51450">
    <property type="entry name" value="LRR"/>
    <property type="match status" value="2"/>
</dbReference>
<evidence type="ECO:0000256" key="12">
    <source>
        <dbReference type="ARBA" id="ARBA00022840"/>
    </source>
</evidence>